<feature type="binding site" evidence="11">
    <location>
        <position position="239"/>
    </location>
    <ligand>
        <name>substrate</name>
    </ligand>
</feature>
<evidence type="ECO:0000313" key="13">
    <source>
        <dbReference type="EMBL" id="PNC17579.1"/>
    </source>
</evidence>
<evidence type="ECO:0000313" key="14">
    <source>
        <dbReference type="Proteomes" id="UP000236000"/>
    </source>
</evidence>
<evidence type="ECO:0000256" key="6">
    <source>
        <dbReference type="ARBA" id="ARBA00023066"/>
    </source>
</evidence>
<dbReference type="InterPro" id="IPR029066">
    <property type="entry name" value="PLP-binding_barrel"/>
</dbReference>
<keyword evidence="5" id="KW-0663">Pyridoxal phosphate</keyword>
<evidence type="ECO:0000256" key="7">
    <source>
        <dbReference type="ARBA" id="ARBA00023239"/>
    </source>
</evidence>
<evidence type="ECO:0000256" key="9">
    <source>
        <dbReference type="ARBA" id="ARBA00047351"/>
    </source>
</evidence>
<comment type="similarity">
    <text evidence="8">Belongs to the Orn/Lys/Arg decarboxylase class-II family. NspC subfamily.</text>
</comment>
<evidence type="ECO:0000256" key="10">
    <source>
        <dbReference type="ARBA" id="ARBA00047389"/>
    </source>
</evidence>
<dbReference type="OrthoDB" id="9804410at2"/>
<organism evidence="13 14">
    <name type="scientific">Akkermansia muciniphila</name>
    <dbReference type="NCBI Taxonomy" id="239935"/>
    <lineage>
        <taxon>Bacteria</taxon>
        <taxon>Pseudomonadati</taxon>
        <taxon>Verrucomicrobiota</taxon>
        <taxon>Verrucomicrobiia</taxon>
        <taxon>Verrucomicrobiales</taxon>
        <taxon>Akkermansiaceae</taxon>
        <taxon>Akkermansia</taxon>
    </lineage>
</organism>
<gene>
    <name evidence="13" type="primary">nspC</name>
    <name evidence="13" type="ORF">CXU22_07440</name>
</gene>
<evidence type="ECO:0000256" key="4">
    <source>
        <dbReference type="ARBA" id="ARBA00022793"/>
    </source>
</evidence>
<dbReference type="RefSeq" id="WP_102714114.1">
    <property type="nucleotide sequence ID" value="NZ_PJKA01000012.1"/>
</dbReference>
<dbReference type="PANTHER" id="PTHR43727">
    <property type="entry name" value="DIAMINOPIMELATE DECARBOXYLASE"/>
    <property type="match status" value="1"/>
</dbReference>
<proteinExistence type="inferred from homology"/>
<dbReference type="InterPro" id="IPR022643">
    <property type="entry name" value="De-COase2_C"/>
</dbReference>
<dbReference type="PIRSF" id="PIRSF038941">
    <property type="entry name" value="NspC"/>
    <property type="match status" value="1"/>
</dbReference>
<dbReference type="SUPFAM" id="SSF50621">
    <property type="entry name" value="Alanine racemase C-terminal domain-like"/>
    <property type="match status" value="1"/>
</dbReference>
<dbReference type="GO" id="GO:0045312">
    <property type="term" value="P:nor-spermidine biosynthetic process"/>
    <property type="evidence" value="ECO:0007669"/>
    <property type="project" value="InterPro"/>
</dbReference>
<keyword evidence="6" id="KW-0745">Spermidine biosynthesis</keyword>
<evidence type="ECO:0000256" key="1">
    <source>
        <dbReference type="ARBA" id="ARBA00001933"/>
    </source>
</evidence>
<dbReference type="GO" id="GO:0008295">
    <property type="term" value="P:spermidine biosynthetic process"/>
    <property type="evidence" value="ECO:0007669"/>
    <property type="project" value="UniProtKB-KW"/>
</dbReference>
<dbReference type="GO" id="GO:0008836">
    <property type="term" value="F:diaminopimelate decarboxylase activity"/>
    <property type="evidence" value="ECO:0007669"/>
    <property type="project" value="TreeGrafter"/>
</dbReference>
<evidence type="ECO:0000256" key="8">
    <source>
        <dbReference type="ARBA" id="ARBA00025802"/>
    </source>
</evidence>
<reference evidence="13 14" key="1">
    <citation type="journal article" date="2017" name="BMC Genomics">
        <title>Genome sequencing of 39 Akkermansia muciniphila isolates reveals its population structure, genomic and functional diverisity, and global distribution in mammalian gut microbiotas.</title>
        <authorList>
            <person name="Guo X."/>
            <person name="Li S."/>
            <person name="Zhang J."/>
            <person name="Wu F."/>
            <person name="Li X."/>
            <person name="Wu D."/>
            <person name="Zhang M."/>
            <person name="Ou Z."/>
            <person name="Jie Z."/>
            <person name="Yan Q."/>
            <person name="Li P."/>
            <person name="Yi J."/>
            <person name="Peng Y."/>
        </authorList>
    </citation>
    <scope>NUCLEOTIDE SEQUENCE [LARGE SCALE GENOMIC DNA]</scope>
    <source>
        <strain evidence="13 14">GP24</strain>
    </source>
</reference>
<dbReference type="Gene3D" id="3.20.20.10">
    <property type="entry name" value="Alanine racemase"/>
    <property type="match status" value="1"/>
</dbReference>
<comment type="caution">
    <text evidence="13">The sequence shown here is derived from an EMBL/GenBank/DDBJ whole genome shotgun (WGS) entry which is preliminary data.</text>
</comment>
<keyword evidence="4" id="KW-0210">Decarboxylase</keyword>
<dbReference type="Gene3D" id="2.40.37.10">
    <property type="entry name" value="Lyase, Ornithine Decarboxylase, Chain A, domain 1"/>
    <property type="match status" value="1"/>
</dbReference>
<dbReference type="PANTHER" id="PTHR43727:SF1">
    <property type="entry name" value="CARBOXYNORSPERMIDINE_CARBOXYSPERMIDINE DECARBOXYLASE"/>
    <property type="match status" value="1"/>
</dbReference>
<dbReference type="Pfam" id="PF00278">
    <property type="entry name" value="Orn_DAP_Arg_deC"/>
    <property type="match status" value="1"/>
</dbReference>
<comment type="catalytic activity">
    <reaction evidence="9">
        <text>carboxyspermidine + H(+) = spermidine + CO2</text>
        <dbReference type="Rhea" id="RHEA:34095"/>
        <dbReference type="ChEBI" id="CHEBI:15378"/>
        <dbReference type="ChEBI" id="CHEBI:16526"/>
        <dbReference type="ChEBI" id="CHEBI:57834"/>
        <dbReference type="ChEBI" id="CHEBI:65072"/>
        <dbReference type="EC" id="4.1.1.96"/>
    </reaction>
</comment>
<dbReference type="EC" id="4.1.1.96" evidence="2"/>
<evidence type="ECO:0000256" key="3">
    <source>
        <dbReference type="ARBA" id="ARBA00013633"/>
    </source>
</evidence>
<dbReference type="AlphaFoldDB" id="A0A2N8HCF7"/>
<dbReference type="InterPro" id="IPR009006">
    <property type="entry name" value="Ala_racemase/Decarboxylase_C"/>
</dbReference>
<dbReference type="InterPro" id="IPR005730">
    <property type="entry name" value="Nsp_de-COase"/>
</dbReference>
<name>A0A2N8HCF7_9BACT</name>
<feature type="domain" description="Orn/DAP/Arg decarboxylase 2 C-terminal" evidence="12">
    <location>
        <begin position="244"/>
        <end position="356"/>
    </location>
</feature>
<keyword evidence="7" id="KW-0456">Lyase</keyword>
<dbReference type="EMBL" id="PJKA01000012">
    <property type="protein sequence ID" value="PNC17579.1"/>
    <property type="molecule type" value="Genomic_DNA"/>
</dbReference>
<evidence type="ECO:0000256" key="5">
    <source>
        <dbReference type="ARBA" id="ARBA00022898"/>
    </source>
</evidence>
<dbReference type="CDD" id="cd06829">
    <property type="entry name" value="PLPDE_III_CANSDC"/>
    <property type="match status" value="1"/>
</dbReference>
<comment type="catalytic activity">
    <reaction evidence="10">
        <text>carboxynorspermidine + H(+) = norspermidine + CO2</text>
        <dbReference type="Rhea" id="RHEA:34099"/>
        <dbReference type="ChEBI" id="CHEBI:15378"/>
        <dbReference type="ChEBI" id="CHEBI:16526"/>
        <dbReference type="ChEBI" id="CHEBI:57920"/>
        <dbReference type="ChEBI" id="CHEBI:65070"/>
        <dbReference type="EC" id="4.1.1.96"/>
    </reaction>
</comment>
<evidence type="ECO:0000256" key="11">
    <source>
        <dbReference type="PIRSR" id="PIRSR038941-1"/>
    </source>
</evidence>
<dbReference type="SUPFAM" id="SSF51419">
    <property type="entry name" value="PLP-binding barrel"/>
    <property type="match status" value="1"/>
</dbReference>
<comment type="cofactor">
    <cofactor evidence="1">
        <name>pyridoxal 5'-phosphate</name>
        <dbReference type="ChEBI" id="CHEBI:597326"/>
    </cofactor>
</comment>
<protein>
    <recommendedName>
        <fullName evidence="3">Carboxynorspermidine/carboxyspermidine decarboxylase</fullName>
        <ecNumber evidence="2">4.1.1.96</ecNumber>
    </recommendedName>
</protein>
<dbReference type="NCBIfam" id="TIGR01047">
    <property type="entry name" value="nspC"/>
    <property type="match status" value="1"/>
</dbReference>
<evidence type="ECO:0000259" key="12">
    <source>
        <dbReference type="Pfam" id="PF00278"/>
    </source>
</evidence>
<feature type="binding site" evidence="11">
    <location>
        <position position="276"/>
    </location>
    <ligand>
        <name>substrate</name>
    </ligand>
</feature>
<sequence length="400" mass="43989">MSAFIISQSALERNALILRDVAEAAGCRIVLALKGFSCWPCFDVLEPLLDGCCASGLWEARLARSRFGKHVLTYSPAYAPEEVAELAEISSHLDFNSLTQWARFREEVMRHPRFLSGELKCGLRVNPRFSTGHTPLYDPCAPGSRLGVTPDVMQGADLTGISGLHFHTLCEQGADDLAATLGAVERHFGHILSRPEITWLNMGGGHWITKPGYDRKLLVELIRSIRGRYGVDVWLEPGEAAAIHTGVLRCRVLDIFSSEGVEHAILDVSASAHMPDTLEMPYRPDVFQILKNASLRSGQQPAVRMEGESYALAGNAGEGAHTYRLGAPTCLAGDRIGDYSFAEPLAAGDELVFDDMAHYTMVKTTFFNGVRHPDIAIQKKDGTVETVHRFSYEDFEARLG</sequence>
<dbReference type="GO" id="GO:0009089">
    <property type="term" value="P:lysine biosynthetic process via diaminopimelate"/>
    <property type="evidence" value="ECO:0007669"/>
    <property type="project" value="TreeGrafter"/>
</dbReference>
<evidence type="ECO:0000256" key="2">
    <source>
        <dbReference type="ARBA" id="ARBA00012259"/>
    </source>
</evidence>
<accession>A0A2N8HCF7</accession>
<dbReference type="Proteomes" id="UP000236000">
    <property type="component" value="Unassembled WGS sequence"/>
</dbReference>